<reference evidence="3 4" key="1">
    <citation type="submission" date="2019-03" db="EMBL/GenBank/DDBJ databases">
        <title>Draft genome sequences of novel Actinobacteria.</title>
        <authorList>
            <person name="Sahin N."/>
            <person name="Ay H."/>
            <person name="Saygin H."/>
        </authorList>
    </citation>
    <scope>NUCLEOTIDE SEQUENCE [LARGE SCALE GENOMIC DNA]</scope>
    <source>
        <strain evidence="3 4">JCM 30547</strain>
    </source>
</reference>
<feature type="transmembrane region" description="Helical" evidence="2">
    <location>
        <begin position="243"/>
        <end position="270"/>
    </location>
</feature>
<feature type="compositionally biased region" description="Low complexity" evidence="1">
    <location>
        <begin position="790"/>
        <end position="802"/>
    </location>
</feature>
<evidence type="ECO:0000256" key="1">
    <source>
        <dbReference type="SAM" id="MobiDB-lite"/>
    </source>
</evidence>
<keyword evidence="2" id="KW-0472">Membrane</keyword>
<name>A0A4R4QJC2_9ACTN</name>
<keyword evidence="2" id="KW-1133">Transmembrane helix</keyword>
<dbReference type="OrthoDB" id="3885631at2"/>
<feature type="compositionally biased region" description="Basic and acidic residues" evidence="1">
    <location>
        <begin position="1039"/>
        <end position="1049"/>
    </location>
</feature>
<keyword evidence="2" id="KW-0812">Transmembrane</keyword>
<feature type="compositionally biased region" description="Low complexity" evidence="1">
    <location>
        <begin position="766"/>
        <end position="780"/>
    </location>
</feature>
<feature type="transmembrane region" description="Helical" evidence="2">
    <location>
        <begin position="628"/>
        <end position="649"/>
    </location>
</feature>
<evidence type="ECO:0000256" key="2">
    <source>
        <dbReference type="SAM" id="Phobius"/>
    </source>
</evidence>
<feature type="transmembrane region" description="Helical" evidence="2">
    <location>
        <begin position="575"/>
        <end position="597"/>
    </location>
</feature>
<feature type="compositionally biased region" description="Polar residues" evidence="1">
    <location>
        <begin position="951"/>
        <end position="965"/>
    </location>
</feature>
<evidence type="ECO:0000313" key="4">
    <source>
        <dbReference type="Proteomes" id="UP000295075"/>
    </source>
</evidence>
<gene>
    <name evidence="3" type="ORF">E1261_00265</name>
</gene>
<accession>A0A4R4QJC2</accession>
<protein>
    <submittedName>
        <fullName evidence="3">Uncharacterized protein</fullName>
    </submittedName>
</protein>
<feature type="compositionally biased region" description="Gly residues" evidence="1">
    <location>
        <begin position="845"/>
        <end position="854"/>
    </location>
</feature>
<feature type="transmembrane region" description="Helical" evidence="2">
    <location>
        <begin position="162"/>
        <end position="187"/>
    </location>
</feature>
<dbReference type="RefSeq" id="WP_132399827.1">
    <property type="nucleotide sequence ID" value="NZ_SMKA01000001.1"/>
</dbReference>
<keyword evidence="4" id="KW-1185">Reference proteome</keyword>
<feature type="compositionally biased region" description="Low complexity" evidence="1">
    <location>
        <begin position="966"/>
        <end position="977"/>
    </location>
</feature>
<dbReference type="EMBL" id="SMKA01000001">
    <property type="protein sequence ID" value="TDC35797.1"/>
    <property type="molecule type" value="Genomic_DNA"/>
</dbReference>
<feature type="transmembrane region" description="Helical" evidence="2">
    <location>
        <begin position="282"/>
        <end position="303"/>
    </location>
</feature>
<organism evidence="3 4">
    <name type="scientific">Kribbella albertanoniae</name>
    <dbReference type="NCBI Taxonomy" id="1266829"/>
    <lineage>
        <taxon>Bacteria</taxon>
        <taxon>Bacillati</taxon>
        <taxon>Actinomycetota</taxon>
        <taxon>Actinomycetes</taxon>
        <taxon>Propionibacteriales</taxon>
        <taxon>Kribbellaceae</taxon>
        <taxon>Kribbella</taxon>
    </lineage>
</organism>
<feature type="transmembrane region" description="Helical" evidence="2">
    <location>
        <begin position="687"/>
        <end position="712"/>
    </location>
</feature>
<feature type="compositionally biased region" description="Polar residues" evidence="1">
    <location>
        <begin position="996"/>
        <end position="1006"/>
    </location>
</feature>
<evidence type="ECO:0000313" key="3">
    <source>
        <dbReference type="EMBL" id="TDC35797.1"/>
    </source>
</evidence>
<feature type="compositionally biased region" description="Polar residues" evidence="1">
    <location>
        <begin position="894"/>
        <end position="919"/>
    </location>
</feature>
<comment type="caution">
    <text evidence="3">The sequence shown here is derived from an EMBL/GenBank/DDBJ whole genome shotgun (WGS) entry which is preliminary data.</text>
</comment>
<dbReference type="Proteomes" id="UP000295075">
    <property type="component" value="Unassembled WGS sequence"/>
</dbReference>
<feature type="region of interest" description="Disordered" evidence="1">
    <location>
        <begin position="766"/>
        <end position="1085"/>
    </location>
</feature>
<sequence>MTRHSTPTASVMRLPSWMRTVAGGLLAALLASLIVLAVAPLAYADDPSNKDQKDYSLYHLASNASVYFSEKSAPENGGKGVGDSWKTVVASPAQAGSMLGYADDDGFVKWLFSTISGSSQTIKYDALDSAQASGMKDYAHFGAAAHDLGFDGMMSSAGFDPMIHAVGGSLIWLVYALAMGVSLLFWIFIQILKLLNPFLWFHDGIAAVSPAYKTWADGMVTTSSGVNTTPEALSGLSSFVSQWYGTLVSLSWGVLVPLFIGFLLLGLVFFKKMERGSAIKKVAVRIVFIGVGLPLIGGMYTSILNQFDDSLLSQSSGPTKVVLSTYVDFDAWMNTNRLQVPANASITWDASTGHAQPVSVFSARNSALAINAQTGQFPGISAGEKISDAGSAWANSTPRLKDNDTDKNTVFATLGMLGRYLQGQTVNSSDFESNIQGAVTAIDPKDVDWDLKKDWFLGKSYKDSQDFGDGNKPVPPNEHPLLATSGSGLTARTDGASTEFTSTSGNTKCGFTVVEPNTDGKPADCNLSPLSAYNYLNTEFNTDSMTIFSSNKVTSGFTRSFHSSVAQVGSGPASFMYWANTFTLLSSITLIGIFYGVGMLTGALRRTFGTVAAVPFATLGVMAGIAKVVIYSIAMILEVLVTLFLYQFVSELLVSLPQIIEGPIAKLVSSNPTSSGRGFANIFSNPVLGSIAVVVMTIVSIILIIGVTFTLLRVRKTVLKALDEAVTKLVDKFLDTTTPPKQTNGGLMPAIANGLGAGAGMAAASGMMGKLGGKPPKTGPSRPTSTGQPGTATTNAGGTNAGLSLTGKQQGELTGGAPGELENRSPGPMLPPCDGGPAGSPIGHRGPGGRGGPASGRELPAGSDADGSRGTGIAGGADTRNGTDSAGNGRTGHSHSSVADTGSPIATSENKPCTRSNRSQNDRDLAETVTHQGGLTDLGVGPDNQSHRRSPGQTGPSTGQKISRPNSGSSDSSAGNAHGRPNGAGRPPIMPPRGSGPSNSKATTMPSEGESPRIPRPTRAPRIERSASPPVSTSPRQIRKPDSAPRIREAAPAPQPLQQDKSTRPARPAPEAPKRRGRRQDSSSE</sequence>
<dbReference type="AlphaFoldDB" id="A0A4R4QJC2"/>
<proteinExistence type="predicted"/>